<evidence type="ECO:0000256" key="3">
    <source>
        <dbReference type="ARBA" id="ARBA00022553"/>
    </source>
</evidence>
<feature type="domain" description="PAC" evidence="12">
    <location>
        <begin position="461"/>
        <end position="512"/>
    </location>
</feature>
<dbReference type="PROSITE" id="PS50113">
    <property type="entry name" value="PAC"/>
    <property type="match status" value="1"/>
</dbReference>
<dbReference type="InterPro" id="IPR004358">
    <property type="entry name" value="Sig_transdc_His_kin-like_C"/>
</dbReference>
<evidence type="ECO:0000256" key="2">
    <source>
        <dbReference type="ARBA" id="ARBA00012438"/>
    </source>
</evidence>
<dbReference type="InterPro" id="IPR036097">
    <property type="entry name" value="HisK_dim/P_sf"/>
</dbReference>
<gene>
    <name evidence="13" type="ordered locus">Desal_1439</name>
</gene>
<dbReference type="InterPro" id="IPR000700">
    <property type="entry name" value="PAS-assoc_C"/>
</dbReference>
<feature type="transmembrane region" description="Helical" evidence="9">
    <location>
        <begin position="348"/>
        <end position="370"/>
    </location>
</feature>
<dbReference type="SMART" id="SM00086">
    <property type="entry name" value="PAC"/>
    <property type="match status" value="1"/>
</dbReference>
<evidence type="ECO:0000259" key="12">
    <source>
        <dbReference type="PROSITE" id="PS50113"/>
    </source>
</evidence>
<keyword evidence="5" id="KW-0547">Nucleotide-binding</keyword>
<dbReference type="InterPro" id="IPR001610">
    <property type="entry name" value="PAC"/>
</dbReference>
<evidence type="ECO:0000256" key="5">
    <source>
        <dbReference type="ARBA" id="ARBA00022741"/>
    </source>
</evidence>
<dbReference type="InterPro" id="IPR013767">
    <property type="entry name" value="PAS_fold"/>
</dbReference>
<keyword evidence="4" id="KW-0808">Transferase</keyword>
<dbReference type="SMART" id="SM00091">
    <property type="entry name" value="PAS"/>
    <property type="match status" value="1"/>
</dbReference>
<dbReference type="SUPFAM" id="SSF55785">
    <property type="entry name" value="PYP-like sensor domain (PAS domain)"/>
    <property type="match status" value="1"/>
</dbReference>
<evidence type="ECO:0000256" key="7">
    <source>
        <dbReference type="ARBA" id="ARBA00022840"/>
    </source>
</evidence>
<dbReference type="Gene3D" id="1.10.287.130">
    <property type="match status" value="1"/>
</dbReference>
<dbReference type="GO" id="GO:0000155">
    <property type="term" value="F:phosphorelay sensor kinase activity"/>
    <property type="evidence" value="ECO:0007669"/>
    <property type="project" value="InterPro"/>
</dbReference>
<dbReference type="PROSITE" id="PS50109">
    <property type="entry name" value="HIS_KIN"/>
    <property type="match status" value="1"/>
</dbReference>
<keyword evidence="9" id="KW-0472">Membrane</keyword>
<name>C6BRR1_MARSD</name>
<dbReference type="SUPFAM" id="SSF47384">
    <property type="entry name" value="Homodimeric domain of signal transducing histidine kinase"/>
    <property type="match status" value="1"/>
</dbReference>
<dbReference type="Proteomes" id="UP000002601">
    <property type="component" value="Chromosome"/>
</dbReference>
<keyword evidence="8" id="KW-0902">Two-component regulatory system</keyword>
<proteinExistence type="predicted"/>
<dbReference type="STRING" id="526222.Desal_1439"/>
<dbReference type="SMART" id="SM00388">
    <property type="entry name" value="HisKA"/>
    <property type="match status" value="1"/>
</dbReference>
<dbReference type="InterPro" id="IPR036890">
    <property type="entry name" value="HATPase_C_sf"/>
</dbReference>
<dbReference type="AlphaFoldDB" id="C6BRR1"/>
<dbReference type="Gene3D" id="3.30.450.20">
    <property type="entry name" value="PAS domain"/>
    <property type="match status" value="1"/>
</dbReference>
<dbReference type="Gene3D" id="3.40.50.2300">
    <property type="match status" value="2"/>
</dbReference>
<dbReference type="InterPro" id="IPR005467">
    <property type="entry name" value="His_kinase_dom"/>
</dbReference>
<evidence type="ECO:0000256" key="8">
    <source>
        <dbReference type="ARBA" id="ARBA00023012"/>
    </source>
</evidence>
<dbReference type="PANTHER" id="PTHR43065:SF42">
    <property type="entry name" value="TWO-COMPONENT SENSOR PPRA"/>
    <property type="match status" value="1"/>
</dbReference>
<evidence type="ECO:0000259" key="10">
    <source>
        <dbReference type="PROSITE" id="PS50109"/>
    </source>
</evidence>
<dbReference type="Pfam" id="PF02518">
    <property type="entry name" value="HATPase_c"/>
    <property type="match status" value="1"/>
</dbReference>
<dbReference type="EMBL" id="CP001649">
    <property type="protein sequence ID" value="ACS79501.1"/>
    <property type="molecule type" value="Genomic_DNA"/>
</dbReference>
<dbReference type="SUPFAM" id="SSF55874">
    <property type="entry name" value="ATPase domain of HSP90 chaperone/DNA topoisomerase II/histidine kinase"/>
    <property type="match status" value="1"/>
</dbReference>
<organism evidence="13 14">
    <name type="scientific">Maridesulfovibrio salexigens (strain ATCC 14822 / DSM 2638 / NCIMB 8403 / VKM B-1763)</name>
    <name type="common">Desulfovibrio salexigens</name>
    <dbReference type="NCBI Taxonomy" id="526222"/>
    <lineage>
        <taxon>Bacteria</taxon>
        <taxon>Pseudomonadati</taxon>
        <taxon>Thermodesulfobacteriota</taxon>
        <taxon>Desulfovibrionia</taxon>
        <taxon>Desulfovibrionales</taxon>
        <taxon>Desulfovibrionaceae</taxon>
        <taxon>Maridesulfovibrio</taxon>
    </lineage>
</organism>
<dbReference type="PROSITE" id="PS50112">
    <property type="entry name" value="PAS"/>
    <property type="match status" value="1"/>
</dbReference>
<keyword evidence="6 13" id="KW-0418">Kinase</keyword>
<keyword evidence="14" id="KW-1185">Reference proteome</keyword>
<dbReference type="CDD" id="cd00082">
    <property type="entry name" value="HisKA"/>
    <property type="match status" value="1"/>
</dbReference>
<evidence type="ECO:0000256" key="6">
    <source>
        <dbReference type="ARBA" id="ARBA00022777"/>
    </source>
</evidence>
<dbReference type="InterPro" id="IPR003594">
    <property type="entry name" value="HATPase_dom"/>
</dbReference>
<dbReference type="InterPro" id="IPR003661">
    <property type="entry name" value="HisK_dim/P_dom"/>
</dbReference>
<dbReference type="Pfam" id="PF00989">
    <property type="entry name" value="PAS"/>
    <property type="match status" value="1"/>
</dbReference>
<dbReference type="HOGENOM" id="CLU_000445_89_20_7"/>
<keyword evidence="3" id="KW-0597">Phosphoprotein</keyword>
<comment type="catalytic activity">
    <reaction evidence="1">
        <text>ATP + protein L-histidine = ADP + protein N-phospho-L-histidine.</text>
        <dbReference type="EC" id="2.7.13.3"/>
    </reaction>
</comment>
<evidence type="ECO:0000259" key="11">
    <source>
        <dbReference type="PROSITE" id="PS50112"/>
    </source>
</evidence>
<dbReference type="eggNOG" id="COG3852">
    <property type="taxonomic scope" value="Bacteria"/>
</dbReference>
<keyword evidence="9" id="KW-0812">Transmembrane</keyword>
<evidence type="ECO:0000256" key="1">
    <source>
        <dbReference type="ARBA" id="ARBA00000085"/>
    </source>
</evidence>
<keyword evidence="9" id="KW-1133">Transmembrane helix</keyword>
<dbReference type="GO" id="GO:0005524">
    <property type="term" value="F:ATP binding"/>
    <property type="evidence" value="ECO:0007669"/>
    <property type="project" value="UniProtKB-KW"/>
</dbReference>
<accession>C6BRR1</accession>
<dbReference type="OrthoDB" id="9795133at2"/>
<dbReference type="CDD" id="cd00130">
    <property type="entry name" value="PAS"/>
    <property type="match status" value="1"/>
</dbReference>
<dbReference type="eggNOG" id="COG2984">
    <property type="taxonomic scope" value="Bacteria"/>
</dbReference>
<evidence type="ECO:0000313" key="13">
    <source>
        <dbReference type="EMBL" id="ACS79501.1"/>
    </source>
</evidence>
<dbReference type="PRINTS" id="PR00344">
    <property type="entry name" value="BCTRLSENSOR"/>
</dbReference>
<dbReference type="PANTHER" id="PTHR43065">
    <property type="entry name" value="SENSOR HISTIDINE KINASE"/>
    <property type="match status" value="1"/>
</dbReference>
<dbReference type="SMART" id="SM00387">
    <property type="entry name" value="HATPase_c"/>
    <property type="match status" value="1"/>
</dbReference>
<dbReference type="InterPro" id="IPR035965">
    <property type="entry name" value="PAS-like_dom_sf"/>
</dbReference>
<dbReference type="Pfam" id="PF00512">
    <property type="entry name" value="HisKA"/>
    <property type="match status" value="1"/>
</dbReference>
<dbReference type="NCBIfam" id="TIGR00229">
    <property type="entry name" value="sensory_box"/>
    <property type="match status" value="1"/>
</dbReference>
<feature type="domain" description="PAS" evidence="11">
    <location>
        <begin position="386"/>
        <end position="427"/>
    </location>
</feature>
<protein>
    <recommendedName>
        <fullName evidence="2">histidine kinase</fullName>
        <ecNumber evidence="2">2.7.13.3</ecNumber>
    </recommendedName>
</protein>
<evidence type="ECO:0000313" key="14">
    <source>
        <dbReference type="Proteomes" id="UP000002601"/>
    </source>
</evidence>
<dbReference type="GO" id="GO:0006355">
    <property type="term" value="P:regulation of DNA-templated transcription"/>
    <property type="evidence" value="ECO:0007669"/>
    <property type="project" value="InterPro"/>
</dbReference>
<evidence type="ECO:0000256" key="9">
    <source>
        <dbReference type="SAM" id="Phobius"/>
    </source>
</evidence>
<reference evidence="13 14" key="1">
    <citation type="submission" date="2009-06" db="EMBL/GenBank/DDBJ databases">
        <title>Complete sequence of Desulfovibrio salexigens DSM 2638.</title>
        <authorList>
            <consortium name="US DOE Joint Genome Institute"/>
            <person name="Lucas S."/>
            <person name="Copeland A."/>
            <person name="Lapidus A."/>
            <person name="Glavina del Rio T."/>
            <person name="Tice H."/>
            <person name="Bruce D."/>
            <person name="Goodwin L."/>
            <person name="Pitluck S."/>
            <person name="Munk A.C."/>
            <person name="Brettin T."/>
            <person name="Detter J.C."/>
            <person name="Han C."/>
            <person name="Tapia R."/>
            <person name="Larimer F."/>
            <person name="Land M."/>
            <person name="Hauser L."/>
            <person name="Kyrpides N."/>
            <person name="Anderson I."/>
            <person name="Wall J.D."/>
            <person name="Arkin A.P."/>
            <person name="Dehal P."/>
            <person name="Chivian D."/>
            <person name="Giles B."/>
            <person name="Hazen T.C."/>
        </authorList>
    </citation>
    <scope>NUCLEOTIDE SEQUENCE [LARGE SCALE GENOMIC DNA]</scope>
    <source>
        <strain evidence="14">ATCC 14822 / DSM 2638 / NCIMB 8403 / VKM B-1763</strain>
    </source>
</reference>
<feature type="domain" description="Histidine kinase" evidence="10">
    <location>
        <begin position="525"/>
        <end position="771"/>
    </location>
</feature>
<keyword evidence="7" id="KW-0067">ATP-binding</keyword>
<dbReference type="KEGG" id="dsa:Desal_1439"/>
<dbReference type="EC" id="2.7.13.3" evidence="2"/>
<dbReference type="InterPro" id="IPR000014">
    <property type="entry name" value="PAS"/>
</dbReference>
<evidence type="ECO:0000256" key="4">
    <source>
        <dbReference type="ARBA" id="ARBA00022679"/>
    </source>
</evidence>
<dbReference type="Gene3D" id="3.30.565.10">
    <property type="entry name" value="Histidine kinase-like ATPase, C-terminal domain"/>
    <property type="match status" value="1"/>
</dbReference>
<sequence length="772" mass="87050">MTKVICKYIRNELLRLFGLAVIFLFMALPVRAEEVRHVLVLHSYHSGMSWVTNIEKGIRDTLLVPPYKDLVLHIEYMDTKRHHSAEHYARIRNLLEAKFKNISLSLILSSDNNAFDFLLENRDELFPGVPIVFCGVNNFSDDQIKGVKGITGVAEVMSSRETVESILKQLPETKSIYVVNDYLKTGRAWETTIKRNLVPFKDRVSIEYNENLTIAGLREKIHSLKSGSVVLLGVYYSDRDGKYVTYEKLGSILTKDSPVPVYCLLRFNLRDGVIGGKVISGYHQGVMMSEVARKVLAGEKTADIPVIKIGANAFIFDWQSLDKYGISIESIPEESVILNEPFSFYDEYFYLVWSTVFVFTAMIVLVIVLVKNVMALHKARRDLGHSEIKYRSIFDNAQEGIFQTSVEGRVLAANSAFAAIFGYDSPEEVIEVLDNVGKKLYLNEVERNTLLTAMQEIGTLSGFEVKMKCKGGEIVWITMNARKTTDQNGKVIFEGSVVDITERKLNERRIIQSEKMMSVGGLAAGMAHEINNPLAAIVGAVQNLQKRLGSESKKNILVAEECGIPFSAITEYLERRDCLKFLDGIYESGLRAATIVRGMLSFSRKSGSDFEPHSLNSIVENALSLVMKDYDYNRNYDFKKIKITKEFDSPNSLINCDEVEIQQVVLNLLKNGAEAMGEKSYVDDGPCFVLRIRENMSMAVLEIEDNGPGMDEEVRKRILEPFYTTKSVGKGTGLGLSISYFIITRRHKGSMEVFSELGKGTRFVVRLPLYKE</sequence>